<dbReference type="Gene3D" id="3.10.150.10">
    <property type="entry name" value="DNA Polymerase III, subunit A, domain 2"/>
    <property type="match status" value="2"/>
</dbReference>
<dbReference type="AlphaFoldDB" id="X1T6G4"/>
<dbReference type="CDD" id="cd00140">
    <property type="entry name" value="beta_clamp"/>
    <property type="match status" value="1"/>
</dbReference>
<keyword evidence="8" id="KW-0238">DNA-binding</keyword>
<dbReference type="GO" id="GO:0009360">
    <property type="term" value="C:DNA polymerase III complex"/>
    <property type="evidence" value="ECO:0007669"/>
    <property type="project" value="InterPro"/>
</dbReference>
<evidence type="ECO:0000256" key="3">
    <source>
        <dbReference type="ARBA" id="ARBA00022490"/>
    </source>
</evidence>
<protein>
    <submittedName>
        <fullName evidence="9">Uncharacterized protein</fullName>
    </submittedName>
</protein>
<keyword evidence="7" id="KW-0239">DNA-directed DNA polymerase</keyword>
<feature type="non-terminal residue" evidence="9">
    <location>
        <position position="1"/>
    </location>
</feature>
<evidence type="ECO:0000256" key="1">
    <source>
        <dbReference type="ARBA" id="ARBA00004496"/>
    </source>
</evidence>
<dbReference type="GO" id="GO:0003887">
    <property type="term" value="F:DNA-directed DNA polymerase activity"/>
    <property type="evidence" value="ECO:0007669"/>
    <property type="project" value="UniProtKB-KW"/>
</dbReference>
<evidence type="ECO:0000256" key="2">
    <source>
        <dbReference type="ARBA" id="ARBA00010752"/>
    </source>
</evidence>
<dbReference type="PANTHER" id="PTHR30478">
    <property type="entry name" value="DNA POLYMERASE III SUBUNIT BETA"/>
    <property type="match status" value="1"/>
</dbReference>
<name>X1T6G4_9ZZZZ</name>
<keyword evidence="4" id="KW-0808">Transferase</keyword>
<organism evidence="9">
    <name type="scientific">marine sediment metagenome</name>
    <dbReference type="NCBI Taxonomy" id="412755"/>
    <lineage>
        <taxon>unclassified sequences</taxon>
        <taxon>metagenomes</taxon>
        <taxon>ecological metagenomes</taxon>
    </lineage>
</organism>
<dbReference type="SMART" id="SM00480">
    <property type="entry name" value="POL3Bc"/>
    <property type="match status" value="1"/>
</dbReference>
<proteinExistence type="inferred from homology"/>
<feature type="non-terminal residue" evidence="9">
    <location>
        <position position="281"/>
    </location>
</feature>
<evidence type="ECO:0000256" key="8">
    <source>
        <dbReference type="ARBA" id="ARBA00023125"/>
    </source>
</evidence>
<keyword evidence="5" id="KW-0548">Nucleotidyltransferase</keyword>
<evidence type="ECO:0000256" key="4">
    <source>
        <dbReference type="ARBA" id="ARBA00022679"/>
    </source>
</evidence>
<comment type="caution">
    <text evidence="9">The sequence shown here is derived from an EMBL/GenBank/DDBJ whole genome shotgun (WGS) entry which is preliminary data.</text>
</comment>
<sequence>VPKKHTLKTLTNVLLKDGKAIATDFETMIIMDLPEVEEPYLLPYQALKDFLKYVPGNEQLTIKQTDGVVELSWEGGKATYKVDNPEDYPPLPEVKNGISGSVDGDRLLPALQSVIHYCGGGKSRAVLTGVSLTLNENIELAAGDGFRMAYLILPIPFTAQAKVIIPSHSARVIVDLWRKIPPAVPLADSIVSQVLSKRQLELDIGEGGMMARFGRVSVMVKTIDGNAPNFKALIPKEPPTKIRAFAPDFERAVHRCASVASNVEGLTRFEWKNETLTVSAK</sequence>
<dbReference type="PANTHER" id="PTHR30478:SF0">
    <property type="entry name" value="BETA SLIDING CLAMP"/>
    <property type="match status" value="1"/>
</dbReference>
<dbReference type="InterPro" id="IPR001001">
    <property type="entry name" value="DNA_polIII_beta"/>
</dbReference>
<dbReference type="GO" id="GO:0005737">
    <property type="term" value="C:cytoplasm"/>
    <property type="evidence" value="ECO:0007669"/>
    <property type="project" value="UniProtKB-SubCell"/>
</dbReference>
<evidence type="ECO:0000256" key="5">
    <source>
        <dbReference type="ARBA" id="ARBA00022695"/>
    </source>
</evidence>
<comment type="subcellular location">
    <subcellularLocation>
        <location evidence="1">Cytoplasm</location>
    </subcellularLocation>
</comment>
<evidence type="ECO:0000256" key="6">
    <source>
        <dbReference type="ARBA" id="ARBA00022705"/>
    </source>
</evidence>
<keyword evidence="3" id="KW-0963">Cytoplasm</keyword>
<dbReference type="GO" id="GO:0003677">
    <property type="term" value="F:DNA binding"/>
    <property type="evidence" value="ECO:0007669"/>
    <property type="project" value="UniProtKB-KW"/>
</dbReference>
<evidence type="ECO:0000313" key="9">
    <source>
        <dbReference type="EMBL" id="GAJ00943.1"/>
    </source>
</evidence>
<reference evidence="9" key="1">
    <citation type="journal article" date="2014" name="Front. Microbiol.">
        <title>High frequency of phylogenetically diverse reductive dehalogenase-homologous genes in deep subseafloor sedimentary metagenomes.</title>
        <authorList>
            <person name="Kawai M."/>
            <person name="Futagami T."/>
            <person name="Toyoda A."/>
            <person name="Takaki Y."/>
            <person name="Nishi S."/>
            <person name="Hori S."/>
            <person name="Arai W."/>
            <person name="Tsubouchi T."/>
            <person name="Morono Y."/>
            <person name="Uchiyama I."/>
            <person name="Ito T."/>
            <person name="Fujiyama A."/>
            <person name="Inagaki F."/>
            <person name="Takami H."/>
        </authorList>
    </citation>
    <scope>NUCLEOTIDE SEQUENCE</scope>
    <source>
        <strain evidence="9">Expedition CK06-06</strain>
    </source>
</reference>
<gene>
    <name evidence="9" type="ORF">S12H4_29927</name>
</gene>
<comment type="similarity">
    <text evidence="2">Belongs to the beta sliding clamp family.</text>
</comment>
<dbReference type="SUPFAM" id="SSF55979">
    <property type="entry name" value="DNA clamp"/>
    <property type="match status" value="2"/>
</dbReference>
<keyword evidence="6" id="KW-0235">DNA replication</keyword>
<accession>X1T6G4</accession>
<dbReference type="EMBL" id="BARW01017302">
    <property type="protein sequence ID" value="GAJ00943.1"/>
    <property type="molecule type" value="Genomic_DNA"/>
</dbReference>
<dbReference type="InterPro" id="IPR046938">
    <property type="entry name" value="DNA_clamp_sf"/>
</dbReference>
<dbReference type="GO" id="GO:0006271">
    <property type="term" value="P:DNA strand elongation involved in DNA replication"/>
    <property type="evidence" value="ECO:0007669"/>
    <property type="project" value="TreeGrafter"/>
</dbReference>
<evidence type="ECO:0000256" key="7">
    <source>
        <dbReference type="ARBA" id="ARBA00022932"/>
    </source>
</evidence>